<dbReference type="AlphaFoldDB" id="A0A923S6A7"/>
<dbReference type="RefSeq" id="WP_187013796.1">
    <property type="nucleotide sequence ID" value="NZ_JACOQI010000002.1"/>
</dbReference>
<keyword evidence="2" id="KW-1185">Reference proteome</keyword>
<proteinExistence type="predicted"/>
<dbReference type="Proteomes" id="UP000620327">
    <property type="component" value="Unassembled WGS sequence"/>
</dbReference>
<evidence type="ECO:0000313" key="2">
    <source>
        <dbReference type="Proteomes" id="UP000620327"/>
    </source>
</evidence>
<comment type="caution">
    <text evidence="1">The sequence shown here is derived from an EMBL/GenBank/DDBJ whole genome shotgun (WGS) entry which is preliminary data.</text>
</comment>
<sequence>MERTDKLNQLKQFNRPWEYDCCGIAEKLVELSNLPDDGQLKNELTDALYYLKAVAENPYNSDYHRVLFNVLLVITGFECF</sequence>
<organism evidence="1 2">
    <name type="scientific">Dysosmobacter segnis</name>
    <dbReference type="NCBI Taxonomy" id="2763042"/>
    <lineage>
        <taxon>Bacteria</taxon>
        <taxon>Bacillati</taxon>
        <taxon>Bacillota</taxon>
        <taxon>Clostridia</taxon>
        <taxon>Eubacteriales</taxon>
        <taxon>Oscillospiraceae</taxon>
        <taxon>Dysosmobacter</taxon>
    </lineage>
</organism>
<accession>A0A923S6A7</accession>
<evidence type="ECO:0000313" key="1">
    <source>
        <dbReference type="EMBL" id="MBC5769445.1"/>
    </source>
</evidence>
<protein>
    <submittedName>
        <fullName evidence="1">Uncharacterized protein</fullName>
    </submittedName>
</protein>
<reference evidence="1" key="1">
    <citation type="submission" date="2020-08" db="EMBL/GenBank/DDBJ databases">
        <title>Genome public.</title>
        <authorList>
            <person name="Liu C."/>
            <person name="Sun Q."/>
        </authorList>
    </citation>
    <scope>NUCLEOTIDE SEQUENCE</scope>
    <source>
        <strain evidence="1">BX15</strain>
    </source>
</reference>
<gene>
    <name evidence="1" type="ORF">H8Z83_03785</name>
</gene>
<dbReference type="EMBL" id="JACOQI010000002">
    <property type="protein sequence ID" value="MBC5769445.1"/>
    <property type="molecule type" value="Genomic_DNA"/>
</dbReference>
<name>A0A923S6A7_9FIRM</name>